<evidence type="ECO:0000256" key="6">
    <source>
        <dbReference type="ARBA" id="ARBA00022692"/>
    </source>
</evidence>
<dbReference type="Proteomes" id="UP000628463">
    <property type="component" value="Unassembled WGS sequence"/>
</dbReference>
<keyword evidence="5" id="KW-1003">Cell membrane</keyword>
<evidence type="ECO:0000313" key="11">
    <source>
        <dbReference type="EMBL" id="MBC5681662.1"/>
    </source>
</evidence>
<keyword evidence="12" id="KW-1185">Reference proteome</keyword>
<protein>
    <recommendedName>
        <fullName evidence="3">Multidrug export protein MepA</fullName>
    </recommendedName>
</protein>
<evidence type="ECO:0000256" key="5">
    <source>
        <dbReference type="ARBA" id="ARBA00022475"/>
    </source>
</evidence>
<keyword evidence="8 10" id="KW-0472">Membrane</keyword>
<evidence type="ECO:0000256" key="1">
    <source>
        <dbReference type="ARBA" id="ARBA00004651"/>
    </source>
</evidence>
<keyword evidence="7 10" id="KW-1133">Transmembrane helix</keyword>
<proteinExistence type="inferred from homology"/>
<feature type="transmembrane region" description="Helical" evidence="10">
    <location>
        <begin position="15"/>
        <end position="36"/>
    </location>
</feature>
<dbReference type="InterPro" id="IPR051327">
    <property type="entry name" value="MATE_MepA_subfamily"/>
</dbReference>
<feature type="transmembrane region" description="Helical" evidence="10">
    <location>
        <begin position="377"/>
        <end position="394"/>
    </location>
</feature>
<name>A0ABR7G2J8_9FIRM</name>
<feature type="transmembrane region" description="Helical" evidence="10">
    <location>
        <begin position="68"/>
        <end position="85"/>
    </location>
</feature>
<dbReference type="InterPro" id="IPR045070">
    <property type="entry name" value="MATE_MepA-like"/>
</dbReference>
<keyword evidence="4" id="KW-0813">Transport</keyword>
<dbReference type="PANTHER" id="PTHR43823">
    <property type="entry name" value="SPORULATION PROTEIN YKVU"/>
    <property type="match status" value="1"/>
</dbReference>
<feature type="transmembrane region" description="Helical" evidence="10">
    <location>
        <begin position="282"/>
        <end position="308"/>
    </location>
</feature>
<organism evidence="11 12">
    <name type="scientific">Lachnospira hominis</name>
    <name type="common">ex Liu et al. 2021</name>
    <dbReference type="NCBI Taxonomy" id="2763051"/>
    <lineage>
        <taxon>Bacteria</taxon>
        <taxon>Bacillati</taxon>
        <taxon>Bacillota</taxon>
        <taxon>Clostridia</taxon>
        <taxon>Lachnospirales</taxon>
        <taxon>Lachnospiraceae</taxon>
        <taxon>Lachnospira</taxon>
    </lineage>
</organism>
<dbReference type="InterPro" id="IPR002528">
    <property type="entry name" value="MATE_fam"/>
</dbReference>
<evidence type="ECO:0000256" key="4">
    <source>
        <dbReference type="ARBA" id="ARBA00022448"/>
    </source>
</evidence>
<feature type="transmembrane region" description="Helical" evidence="10">
    <location>
        <begin position="173"/>
        <end position="193"/>
    </location>
</feature>
<evidence type="ECO:0000256" key="3">
    <source>
        <dbReference type="ARBA" id="ARBA00022106"/>
    </source>
</evidence>
<dbReference type="CDD" id="cd13143">
    <property type="entry name" value="MATE_MepA_like"/>
    <property type="match status" value="1"/>
</dbReference>
<reference evidence="11 12" key="1">
    <citation type="submission" date="2020-08" db="EMBL/GenBank/DDBJ databases">
        <title>Genome public.</title>
        <authorList>
            <person name="Liu C."/>
            <person name="Sun Q."/>
        </authorList>
    </citation>
    <scope>NUCLEOTIDE SEQUENCE [LARGE SCALE GENOMIC DNA]</scope>
    <source>
        <strain evidence="11 12">NSJ-43</strain>
    </source>
</reference>
<dbReference type="PIRSF" id="PIRSF006603">
    <property type="entry name" value="DinF"/>
    <property type="match status" value="1"/>
</dbReference>
<dbReference type="PANTHER" id="PTHR43823:SF3">
    <property type="entry name" value="MULTIDRUG EXPORT PROTEIN MEPA"/>
    <property type="match status" value="1"/>
</dbReference>
<dbReference type="InterPro" id="IPR048279">
    <property type="entry name" value="MdtK-like"/>
</dbReference>
<comment type="caution">
    <text evidence="11">The sequence shown here is derived from an EMBL/GenBank/DDBJ whole genome shotgun (WGS) entry which is preliminary data.</text>
</comment>
<dbReference type="EMBL" id="JACOPD010000009">
    <property type="protein sequence ID" value="MBC5681662.1"/>
    <property type="molecule type" value="Genomic_DNA"/>
</dbReference>
<evidence type="ECO:0000256" key="8">
    <source>
        <dbReference type="ARBA" id="ARBA00023136"/>
    </source>
</evidence>
<evidence type="ECO:0000256" key="7">
    <source>
        <dbReference type="ARBA" id="ARBA00022989"/>
    </source>
</evidence>
<accession>A0ABR7G2J8</accession>
<evidence type="ECO:0000256" key="9">
    <source>
        <dbReference type="ARBA" id="ARBA00023251"/>
    </source>
</evidence>
<feature type="transmembrane region" description="Helical" evidence="10">
    <location>
        <begin position="199"/>
        <end position="219"/>
    </location>
</feature>
<sequence length="469" mass="50034">MEAGERVNALGTKKLFPLIVSMSIPAICGNITTALYNVVDRLFVGQFVGRNALGAIGLMFPLNNVTSAITVLLTIGGGALISLSLGRKEKDKADEAFTNIVSMGAILAFIVTLFFFIFASQLISLCGARESSALHNPAVDYLRIIAIGQFFQIMNLGLAGAIRAEGNVRYSMVVSMIGALLNIGLDALFIIVFNAGLQGAAAATALSQVVGATVSALYFTRKKSVLRWAGLKSVRFKKMLEIAGLGAAPAVFQGFGLVNNLITNNSLMIYGNNEMGAGGGDLAISALSVVNTVESIALMVVLGMNNAISTIISYNYGAKQYKRTRNAALIGQAIAFVICTVVWLLMMIVPKTLFAIFSSGDAQLAEYGAMAMRKSKMFMLFLGFQTLASMYFSAIGKPKVATFISISRNGLFLIPALLILPRFLGLNGVLYSSSVSDFCSLILVSTIYINGILQLNKKEKEEYSKGAVE</sequence>
<feature type="transmembrane region" description="Helical" evidence="10">
    <location>
        <begin position="329"/>
        <end position="357"/>
    </location>
</feature>
<feature type="transmembrane region" description="Helical" evidence="10">
    <location>
        <begin position="406"/>
        <end position="424"/>
    </location>
</feature>
<dbReference type="NCBIfam" id="TIGR00797">
    <property type="entry name" value="matE"/>
    <property type="match status" value="1"/>
</dbReference>
<keyword evidence="9" id="KW-0046">Antibiotic resistance</keyword>
<evidence type="ECO:0000256" key="2">
    <source>
        <dbReference type="ARBA" id="ARBA00008417"/>
    </source>
</evidence>
<comment type="similarity">
    <text evidence="2">Belongs to the multi antimicrobial extrusion (MATE) (TC 2.A.66.1) family. MepA subfamily.</text>
</comment>
<dbReference type="RefSeq" id="WP_186837315.1">
    <property type="nucleotide sequence ID" value="NZ_JACOPD010000009.1"/>
</dbReference>
<feature type="transmembrane region" description="Helical" evidence="10">
    <location>
        <begin position="97"/>
        <end position="121"/>
    </location>
</feature>
<gene>
    <name evidence="11" type="ORF">H8S01_11930</name>
</gene>
<feature type="transmembrane region" description="Helical" evidence="10">
    <location>
        <begin position="141"/>
        <end position="161"/>
    </location>
</feature>
<keyword evidence="6 10" id="KW-0812">Transmembrane</keyword>
<comment type="subcellular location">
    <subcellularLocation>
        <location evidence="1">Cell membrane</location>
        <topology evidence="1">Multi-pass membrane protein</topology>
    </subcellularLocation>
</comment>
<feature type="transmembrane region" description="Helical" evidence="10">
    <location>
        <begin position="240"/>
        <end position="262"/>
    </location>
</feature>
<dbReference type="Pfam" id="PF01554">
    <property type="entry name" value="MatE"/>
    <property type="match status" value="2"/>
</dbReference>
<evidence type="ECO:0000256" key="10">
    <source>
        <dbReference type="SAM" id="Phobius"/>
    </source>
</evidence>
<evidence type="ECO:0000313" key="12">
    <source>
        <dbReference type="Proteomes" id="UP000628463"/>
    </source>
</evidence>